<evidence type="ECO:0000313" key="3">
    <source>
        <dbReference type="Proteomes" id="UP000006055"/>
    </source>
</evidence>
<organism evidence="2 3">
    <name type="scientific">Desulfomonile tiedjei (strain ATCC 49306 / DSM 6799 / DCB-1)</name>
    <dbReference type="NCBI Taxonomy" id="706587"/>
    <lineage>
        <taxon>Bacteria</taxon>
        <taxon>Pseudomonadati</taxon>
        <taxon>Thermodesulfobacteriota</taxon>
        <taxon>Desulfomonilia</taxon>
        <taxon>Desulfomonilales</taxon>
        <taxon>Desulfomonilaceae</taxon>
        <taxon>Desulfomonile</taxon>
    </lineage>
</organism>
<keyword evidence="1" id="KW-0472">Membrane</keyword>
<reference evidence="3" key="1">
    <citation type="submission" date="2012-06" db="EMBL/GenBank/DDBJ databases">
        <title>Complete sequence of chromosome of Desulfomonile tiedjei DSM 6799.</title>
        <authorList>
            <person name="Lucas S."/>
            <person name="Copeland A."/>
            <person name="Lapidus A."/>
            <person name="Glavina del Rio T."/>
            <person name="Dalin E."/>
            <person name="Tice H."/>
            <person name="Bruce D."/>
            <person name="Goodwin L."/>
            <person name="Pitluck S."/>
            <person name="Peters L."/>
            <person name="Ovchinnikova G."/>
            <person name="Zeytun A."/>
            <person name="Lu M."/>
            <person name="Kyrpides N."/>
            <person name="Mavromatis K."/>
            <person name="Ivanova N."/>
            <person name="Brettin T."/>
            <person name="Detter J.C."/>
            <person name="Han C."/>
            <person name="Larimer F."/>
            <person name="Land M."/>
            <person name="Hauser L."/>
            <person name="Markowitz V."/>
            <person name="Cheng J.-F."/>
            <person name="Hugenholtz P."/>
            <person name="Woyke T."/>
            <person name="Wu D."/>
            <person name="Spring S."/>
            <person name="Schroeder M."/>
            <person name="Brambilla E."/>
            <person name="Klenk H.-P."/>
            <person name="Eisen J.A."/>
        </authorList>
    </citation>
    <scope>NUCLEOTIDE SEQUENCE [LARGE SCALE GENOMIC DNA]</scope>
    <source>
        <strain evidence="3">ATCC 49306 / DSM 6799 / DCB-1</strain>
    </source>
</reference>
<evidence type="ECO:0000256" key="1">
    <source>
        <dbReference type="SAM" id="Phobius"/>
    </source>
</evidence>
<feature type="transmembrane region" description="Helical" evidence="1">
    <location>
        <begin position="7"/>
        <end position="27"/>
    </location>
</feature>
<dbReference type="Proteomes" id="UP000006055">
    <property type="component" value="Chromosome"/>
</dbReference>
<dbReference type="PROSITE" id="PS51257">
    <property type="entry name" value="PROKAR_LIPOPROTEIN"/>
    <property type="match status" value="1"/>
</dbReference>
<dbReference type="HOGENOM" id="CLU_2286969_0_0_7"/>
<dbReference type="KEGG" id="dti:Desti_3105"/>
<keyword evidence="1" id="KW-0812">Transmembrane</keyword>
<dbReference type="RefSeq" id="WP_014810904.1">
    <property type="nucleotide sequence ID" value="NC_018025.1"/>
</dbReference>
<keyword evidence="1" id="KW-1133">Transmembrane helix</keyword>
<proteinExistence type="predicted"/>
<sequence>MLKAVKYTLWFGVMAGIGILLGCFIHGQRTNQPTIMSGVAFVRELPQGERIVGNIETWYFSYEEKKSLEKFKEKHKDEIRIDPEVAERHKNLLRGSDRKAE</sequence>
<gene>
    <name evidence="2" type="ordered locus">Desti_3105</name>
</gene>
<evidence type="ECO:0000313" key="2">
    <source>
        <dbReference type="EMBL" id="AFM25767.1"/>
    </source>
</evidence>
<protein>
    <submittedName>
        <fullName evidence="2">Uncharacterized protein</fullName>
    </submittedName>
</protein>
<dbReference type="AlphaFoldDB" id="I4C876"/>
<dbReference type="EMBL" id="CP003360">
    <property type="protein sequence ID" value="AFM25767.1"/>
    <property type="molecule type" value="Genomic_DNA"/>
</dbReference>
<dbReference type="STRING" id="706587.Desti_3105"/>
<accession>I4C876</accession>
<name>I4C876_DESTA</name>
<keyword evidence="3" id="KW-1185">Reference proteome</keyword>